<keyword evidence="3 5" id="KW-1005">Bacterial flagellum biogenesis</keyword>
<keyword evidence="8" id="KW-0969">Cilium</keyword>
<dbReference type="RefSeq" id="WP_193781078.1">
    <property type="nucleotide sequence ID" value="NZ_JADDOJ010000054.1"/>
</dbReference>
<evidence type="ECO:0000256" key="1">
    <source>
        <dbReference type="ARBA" id="ARBA00010577"/>
    </source>
</evidence>
<evidence type="ECO:0000259" key="6">
    <source>
        <dbReference type="Pfam" id="PF13860"/>
    </source>
</evidence>
<dbReference type="InterPro" id="IPR005648">
    <property type="entry name" value="FlgD"/>
</dbReference>
<evidence type="ECO:0000256" key="2">
    <source>
        <dbReference type="ARBA" id="ARBA00016013"/>
    </source>
</evidence>
<name>A0ABR9SGZ1_9BURK</name>
<organism evidence="8 9">
    <name type="scientific">Ramlibacter aquaticus</name>
    <dbReference type="NCBI Taxonomy" id="2780094"/>
    <lineage>
        <taxon>Bacteria</taxon>
        <taxon>Pseudomonadati</taxon>
        <taxon>Pseudomonadota</taxon>
        <taxon>Betaproteobacteria</taxon>
        <taxon>Burkholderiales</taxon>
        <taxon>Comamonadaceae</taxon>
        <taxon>Ramlibacter</taxon>
    </lineage>
</organism>
<dbReference type="Proteomes" id="UP000715965">
    <property type="component" value="Unassembled WGS sequence"/>
</dbReference>
<evidence type="ECO:0000256" key="5">
    <source>
        <dbReference type="RuleBase" id="RU362076"/>
    </source>
</evidence>
<dbReference type="Pfam" id="PF03963">
    <property type="entry name" value="FlgD"/>
    <property type="match status" value="1"/>
</dbReference>
<evidence type="ECO:0000256" key="4">
    <source>
        <dbReference type="ARBA" id="ARBA00024746"/>
    </source>
</evidence>
<evidence type="ECO:0000313" key="9">
    <source>
        <dbReference type="Proteomes" id="UP000715965"/>
    </source>
</evidence>
<accession>A0ABR9SGZ1</accession>
<feature type="domain" description="FlgD/Vpr Ig-like" evidence="6">
    <location>
        <begin position="105"/>
        <end position="177"/>
    </location>
</feature>
<dbReference type="Gene3D" id="2.30.30.910">
    <property type="match status" value="1"/>
</dbReference>
<sequence>MSTVASTTATPVTGTLSKVSNLTSAADQEDRFMKLLVAQMKNQDPLNPMDNAQMTSQIAQINTVGGIQQLNATVQSLLGAFQNLQAQSSTDLAGRSVLVAGGNLQLAGGKATGGVQLGGSADTVNVDILGADGKAVRSLSLGASPAGVRSFAWDGKAADGSTVPDGSYTLRVTASQGGKPVTAQTLTAQDVLGVETAGDGSVQLDLGSAGLHPLSDVKSYL</sequence>
<proteinExistence type="inferred from homology"/>
<evidence type="ECO:0000256" key="3">
    <source>
        <dbReference type="ARBA" id="ARBA00022795"/>
    </source>
</evidence>
<dbReference type="Pfam" id="PF13861">
    <property type="entry name" value="FLgD_tudor"/>
    <property type="match status" value="1"/>
</dbReference>
<reference evidence="8 9" key="1">
    <citation type="submission" date="2020-10" db="EMBL/GenBank/DDBJ databases">
        <title>Draft genome of Ramlibacter aquaticus LMG 30558.</title>
        <authorList>
            <person name="Props R."/>
        </authorList>
    </citation>
    <scope>NUCLEOTIDE SEQUENCE [LARGE SCALE GENOMIC DNA]</scope>
    <source>
        <strain evidence="8 9">LMG 30558</strain>
    </source>
</reference>
<comment type="function">
    <text evidence="4 5">Required for flagellar hook formation. May act as a scaffolding protein.</text>
</comment>
<dbReference type="Gene3D" id="2.60.40.4070">
    <property type="match status" value="1"/>
</dbReference>
<evidence type="ECO:0000313" key="8">
    <source>
        <dbReference type="EMBL" id="MBE7941540.1"/>
    </source>
</evidence>
<evidence type="ECO:0000259" key="7">
    <source>
        <dbReference type="Pfam" id="PF13861"/>
    </source>
</evidence>
<dbReference type="Pfam" id="PF13860">
    <property type="entry name" value="FlgD_ig"/>
    <property type="match status" value="1"/>
</dbReference>
<dbReference type="InterPro" id="IPR025963">
    <property type="entry name" value="FLgD_Tudor"/>
</dbReference>
<comment type="caution">
    <text evidence="8">The sequence shown here is derived from an EMBL/GenBank/DDBJ whole genome shotgun (WGS) entry which is preliminary data.</text>
</comment>
<gene>
    <name evidence="8" type="ORF">IM725_13255</name>
</gene>
<comment type="similarity">
    <text evidence="1 5">Belongs to the FlgD family.</text>
</comment>
<dbReference type="InterPro" id="IPR025965">
    <property type="entry name" value="FlgD/Vpr_Ig-like"/>
</dbReference>
<keyword evidence="9" id="KW-1185">Reference proteome</keyword>
<protein>
    <recommendedName>
        <fullName evidence="2 5">Basal-body rod modification protein FlgD</fullName>
    </recommendedName>
</protein>
<keyword evidence="8" id="KW-0282">Flagellum</keyword>
<keyword evidence="8" id="KW-0966">Cell projection</keyword>
<feature type="domain" description="FlgD Tudor-like" evidence="7">
    <location>
        <begin position="85"/>
        <end position="218"/>
    </location>
</feature>
<dbReference type="EMBL" id="JADDOJ010000054">
    <property type="protein sequence ID" value="MBE7941540.1"/>
    <property type="molecule type" value="Genomic_DNA"/>
</dbReference>